<evidence type="ECO:0000313" key="2">
    <source>
        <dbReference type="Proteomes" id="UP000053647"/>
    </source>
</evidence>
<dbReference type="HOGENOM" id="CLU_200848_0_0_1"/>
<protein>
    <submittedName>
        <fullName evidence="1">Uncharacterized protein</fullName>
    </submittedName>
</protein>
<organism evidence="1 2">
    <name type="scientific">Paxillus involutus ATCC 200175</name>
    <dbReference type="NCBI Taxonomy" id="664439"/>
    <lineage>
        <taxon>Eukaryota</taxon>
        <taxon>Fungi</taxon>
        <taxon>Dikarya</taxon>
        <taxon>Basidiomycota</taxon>
        <taxon>Agaricomycotina</taxon>
        <taxon>Agaricomycetes</taxon>
        <taxon>Agaricomycetidae</taxon>
        <taxon>Boletales</taxon>
        <taxon>Paxilineae</taxon>
        <taxon>Paxillaceae</taxon>
        <taxon>Paxillus</taxon>
    </lineage>
</organism>
<reference evidence="2" key="2">
    <citation type="submission" date="2015-01" db="EMBL/GenBank/DDBJ databases">
        <title>Evolutionary Origins and Diversification of the Mycorrhizal Mutualists.</title>
        <authorList>
            <consortium name="DOE Joint Genome Institute"/>
            <consortium name="Mycorrhizal Genomics Consortium"/>
            <person name="Kohler A."/>
            <person name="Kuo A."/>
            <person name="Nagy L.G."/>
            <person name="Floudas D."/>
            <person name="Copeland A."/>
            <person name="Barry K.W."/>
            <person name="Cichocki N."/>
            <person name="Veneault-Fourrey C."/>
            <person name="LaButti K."/>
            <person name="Lindquist E.A."/>
            <person name="Lipzen A."/>
            <person name="Lundell T."/>
            <person name="Morin E."/>
            <person name="Murat C."/>
            <person name="Riley R."/>
            <person name="Ohm R."/>
            <person name="Sun H."/>
            <person name="Tunlid A."/>
            <person name="Henrissat B."/>
            <person name="Grigoriev I.V."/>
            <person name="Hibbett D.S."/>
            <person name="Martin F."/>
        </authorList>
    </citation>
    <scope>NUCLEOTIDE SEQUENCE [LARGE SCALE GENOMIC DNA]</scope>
    <source>
        <strain evidence="2">ATCC 200175</strain>
    </source>
</reference>
<reference evidence="1 2" key="1">
    <citation type="submission" date="2014-06" db="EMBL/GenBank/DDBJ databases">
        <authorList>
            <consortium name="DOE Joint Genome Institute"/>
            <person name="Kuo A."/>
            <person name="Kohler A."/>
            <person name="Nagy L.G."/>
            <person name="Floudas D."/>
            <person name="Copeland A."/>
            <person name="Barry K.W."/>
            <person name="Cichocki N."/>
            <person name="Veneault-Fourrey C."/>
            <person name="LaButti K."/>
            <person name="Lindquist E.A."/>
            <person name="Lipzen A."/>
            <person name="Lundell T."/>
            <person name="Morin E."/>
            <person name="Murat C."/>
            <person name="Sun H."/>
            <person name="Tunlid A."/>
            <person name="Henrissat B."/>
            <person name="Grigoriev I.V."/>
            <person name="Hibbett D.S."/>
            <person name="Martin F."/>
            <person name="Nordberg H.P."/>
            <person name="Cantor M.N."/>
            <person name="Hua S.X."/>
        </authorList>
    </citation>
    <scope>NUCLEOTIDE SEQUENCE [LARGE SCALE GENOMIC DNA]</scope>
    <source>
        <strain evidence="1 2">ATCC 200175</strain>
    </source>
</reference>
<gene>
    <name evidence="1" type="ORF">PAXINDRAFT_101111</name>
</gene>
<sequence length="58" mass="6354">MGPLCLQPFRSPPGFFNLHRTHLVVAGGAPSILHSGLVTRCFPALVYTTVRAQENYSQ</sequence>
<dbReference type="EMBL" id="KN819361">
    <property type="protein sequence ID" value="KIJ12595.1"/>
    <property type="molecule type" value="Genomic_DNA"/>
</dbReference>
<dbReference type="AlphaFoldDB" id="A0A0C9TAE0"/>
<proteinExistence type="predicted"/>
<dbReference type="Proteomes" id="UP000053647">
    <property type="component" value="Unassembled WGS sequence"/>
</dbReference>
<evidence type="ECO:0000313" key="1">
    <source>
        <dbReference type="EMBL" id="KIJ12595.1"/>
    </source>
</evidence>
<name>A0A0C9TAE0_PAXIN</name>
<accession>A0A0C9TAE0</accession>
<keyword evidence="2" id="KW-1185">Reference proteome</keyword>
<dbReference type="OrthoDB" id="10372626at2759"/>